<evidence type="ECO:0000256" key="7">
    <source>
        <dbReference type="ARBA" id="ARBA00039099"/>
    </source>
</evidence>
<dbReference type="GO" id="GO:0160103">
    <property type="term" value="F:tRNA (guanine(26)-N2/guanine(27)-N2)-dimethyltransferase activity"/>
    <property type="evidence" value="ECO:0007669"/>
    <property type="project" value="EnsemblFungi"/>
</dbReference>
<feature type="compositionally biased region" description="Low complexity" evidence="10">
    <location>
        <begin position="100"/>
        <end position="110"/>
    </location>
</feature>
<evidence type="ECO:0000256" key="1">
    <source>
        <dbReference type="ARBA" id="ARBA00022555"/>
    </source>
</evidence>
<dbReference type="Proteomes" id="UP000001744">
    <property type="component" value="Unassembled WGS sequence"/>
</dbReference>
<dbReference type="EC" id="2.1.1.216" evidence="7 9"/>
<evidence type="ECO:0000256" key="6">
    <source>
        <dbReference type="ARBA" id="ARBA00022884"/>
    </source>
</evidence>
<dbReference type="AlphaFoldDB" id="B6JWW1"/>
<dbReference type="SUPFAM" id="SSF53335">
    <property type="entry name" value="S-adenosyl-L-methionine-dependent methyltransferases"/>
    <property type="match status" value="1"/>
</dbReference>
<dbReference type="GO" id="GO:0005637">
    <property type="term" value="C:nuclear inner membrane"/>
    <property type="evidence" value="ECO:0007669"/>
    <property type="project" value="EnsemblFungi"/>
</dbReference>
<evidence type="ECO:0000313" key="13">
    <source>
        <dbReference type="Proteomes" id="UP000001744"/>
    </source>
</evidence>
<evidence type="ECO:0000256" key="3">
    <source>
        <dbReference type="ARBA" id="ARBA00022679"/>
    </source>
</evidence>
<sequence>MTESSTVEVKEGRATILFPSRDEVFYNPVQQFNRDLSILAIRTWADLRSPKTRVKSAHRHKKLDDPVEENLSSKENKKSVEKETSIASEKDNSPKDVETDSASTVTATDSTKATEELSSFTILEALSATGLRAIRYAHEIPNVKRVLANDLLADAVANIEKNVAFNNVQNIVIPNKGDANVVMHMNKLRYDVIDLDPYGSAAPFLDAAVQSVSNNGLLCITCTDSAVLAGNAYPEKCFSAYGGSSLRSQFCHEQAVRHLLYAIAMAAAKYGRAIVPLLSLSIDFYFRVFVRVEVRPARVKLLQSQSMLVYHCSGCGSYATQYMGRTAPAKIPGTLKYTNASGPPVGESCAHCNHRHHIGGPLWGGPLHDKTFVQNMRKLAETLDPEVYGTKRRVLGMLAVADEELTDVPLYFILSQISGILHSQVPPQNTFVSALLNAGYHVSGSHARSGAIKTDAPWAFVWDVLRTWIKEHPVKQSNINDASPGAEVLRKEITHKVDFTLHPDAEFASKKAGYTRYQMNPTENWGPKSRAGKRKHESPPPPTAVPSEQKA</sequence>
<dbReference type="GO" id="GO:0000049">
    <property type="term" value="F:tRNA binding"/>
    <property type="evidence" value="ECO:0007669"/>
    <property type="project" value="UniProtKB-UniRule"/>
</dbReference>
<dbReference type="PROSITE" id="PS51626">
    <property type="entry name" value="SAM_MT_TRM1"/>
    <property type="match status" value="1"/>
</dbReference>
<dbReference type="GO" id="GO:0005634">
    <property type="term" value="C:nucleus"/>
    <property type="evidence" value="ECO:0000318"/>
    <property type="project" value="GO_Central"/>
</dbReference>
<evidence type="ECO:0000256" key="8">
    <source>
        <dbReference type="ARBA" id="ARBA00051897"/>
    </source>
</evidence>
<comment type="catalytic activity">
    <reaction evidence="8 9">
        <text>guanosine(26) in tRNA + 2 S-adenosyl-L-methionine = N(2)-dimethylguanosine(26) in tRNA + 2 S-adenosyl-L-homocysteine + 2 H(+)</text>
        <dbReference type="Rhea" id="RHEA:43140"/>
        <dbReference type="Rhea" id="RHEA-COMP:10359"/>
        <dbReference type="Rhea" id="RHEA-COMP:10360"/>
        <dbReference type="ChEBI" id="CHEBI:15378"/>
        <dbReference type="ChEBI" id="CHEBI:57856"/>
        <dbReference type="ChEBI" id="CHEBI:59789"/>
        <dbReference type="ChEBI" id="CHEBI:74269"/>
        <dbReference type="ChEBI" id="CHEBI:74513"/>
        <dbReference type="EC" id="2.1.1.216"/>
    </reaction>
</comment>
<dbReference type="STRING" id="402676.B6JWW1"/>
<keyword evidence="6 9" id="KW-0694">RNA-binding</keyword>
<reference evidence="11 13" key="1">
    <citation type="journal article" date="2011" name="Science">
        <title>Comparative functional genomics of the fission yeasts.</title>
        <authorList>
            <person name="Rhind N."/>
            <person name="Chen Z."/>
            <person name="Yassour M."/>
            <person name="Thompson D.A."/>
            <person name="Haas B.J."/>
            <person name="Habib N."/>
            <person name="Wapinski I."/>
            <person name="Roy S."/>
            <person name="Lin M.F."/>
            <person name="Heiman D.I."/>
            <person name="Young S.K."/>
            <person name="Furuya K."/>
            <person name="Guo Y."/>
            <person name="Pidoux A."/>
            <person name="Chen H.M."/>
            <person name="Robbertse B."/>
            <person name="Goldberg J.M."/>
            <person name="Aoki K."/>
            <person name="Bayne E.H."/>
            <person name="Berlin A.M."/>
            <person name="Desjardins C.A."/>
            <person name="Dobbs E."/>
            <person name="Dukaj L."/>
            <person name="Fan L."/>
            <person name="FitzGerald M.G."/>
            <person name="French C."/>
            <person name="Gujja S."/>
            <person name="Hansen K."/>
            <person name="Keifenheim D."/>
            <person name="Levin J.Z."/>
            <person name="Mosher R.A."/>
            <person name="Mueller C.A."/>
            <person name="Pfiffner J."/>
            <person name="Priest M."/>
            <person name="Russ C."/>
            <person name="Smialowska A."/>
            <person name="Swoboda P."/>
            <person name="Sykes S.M."/>
            <person name="Vaughn M."/>
            <person name="Vengrova S."/>
            <person name="Yoder R."/>
            <person name="Zeng Q."/>
            <person name="Allshire R."/>
            <person name="Baulcombe D."/>
            <person name="Birren B.W."/>
            <person name="Brown W."/>
            <person name="Ekwall K."/>
            <person name="Kellis M."/>
            <person name="Leatherwood J."/>
            <person name="Levin H."/>
            <person name="Margalit H."/>
            <person name="Martienssen R."/>
            <person name="Nieduszynski C.A."/>
            <person name="Spatafora J.W."/>
            <person name="Friedman N."/>
            <person name="Dalgaard J.Z."/>
            <person name="Baumann P."/>
            <person name="Niki H."/>
            <person name="Regev A."/>
            <person name="Nusbaum C."/>
        </authorList>
    </citation>
    <scope>NUCLEOTIDE SEQUENCE [LARGE SCALE GENOMIC DNA]</scope>
    <source>
        <strain evidence="13">yFS275 / FY16936</strain>
    </source>
</reference>
<comment type="similarity">
    <text evidence="9">Belongs to the class I-like SAM-binding methyltransferase superfamily. Trm1 family.</text>
</comment>
<dbReference type="GeneID" id="7051978"/>
<accession>B6JWW1</accession>
<proteinExistence type="inferred from homology"/>
<evidence type="ECO:0000256" key="10">
    <source>
        <dbReference type="SAM" id="MobiDB-lite"/>
    </source>
</evidence>
<dbReference type="GO" id="GO:0002940">
    <property type="term" value="P:tRNA N2-guanine methylation"/>
    <property type="evidence" value="ECO:0000318"/>
    <property type="project" value="GO_Central"/>
</dbReference>
<dbReference type="PANTHER" id="PTHR10631">
    <property type="entry name" value="N 2 ,N 2 -DIMETHYLGUANOSINE TRNA METHYLTRANSFERASE"/>
    <property type="match status" value="1"/>
</dbReference>
<keyword evidence="3 9" id="KW-0808">Transferase</keyword>
<dbReference type="RefSeq" id="XP_002172155.1">
    <property type="nucleotide sequence ID" value="XM_002172119.1"/>
</dbReference>
<dbReference type="InterPro" id="IPR029063">
    <property type="entry name" value="SAM-dependent_MTases_sf"/>
</dbReference>
<keyword evidence="2 9" id="KW-0489">Methyltransferase</keyword>
<evidence type="ECO:0000256" key="5">
    <source>
        <dbReference type="ARBA" id="ARBA00022694"/>
    </source>
</evidence>
<dbReference type="PANTHER" id="PTHR10631:SF3">
    <property type="entry name" value="TRNA (GUANINE(26)-N(2))-DIMETHYLTRANSFERASE"/>
    <property type="match status" value="1"/>
</dbReference>
<dbReference type="JaponicusDB" id="SJAG_00886">
    <property type="gene designation" value="trm1"/>
</dbReference>
<feature type="region of interest" description="Disordered" evidence="10">
    <location>
        <begin position="511"/>
        <end position="551"/>
    </location>
</feature>
<keyword evidence="5 9" id="KW-0819">tRNA processing</keyword>
<dbReference type="EMBL" id="KE651166">
    <property type="protein sequence ID" value="EEB05862.1"/>
    <property type="molecule type" value="Genomic_DNA"/>
</dbReference>
<evidence type="ECO:0000256" key="4">
    <source>
        <dbReference type="ARBA" id="ARBA00022691"/>
    </source>
</evidence>
<feature type="region of interest" description="Disordered" evidence="10">
    <location>
        <begin position="50"/>
        <end position="110"/>
    </location>
</feature>
<keyword evidence="1 9" id="KW-0820">tRNA-binding</keyword>
<dbReference type="Pfam" id="PF02005">
    <property type="entry name" value="TRM"/>
    <property type="match status" value="1"/>
</dbReference>
<evidence type="ECO:0000313" key="11">
    <source>
        <dbReference type="EMBL" id="EEB05862.1"/>
    </source>
</evidence>
<dbReference type="eggNOG" id="KOG1253">
    <property type="taxonomic scope" value="Eukaryota"/>
</dbReference>
<dbReference type="FunFam" id="3.30.56.70:FF:000001">
    <property type="entry name" value="tRNA (guanine(26)-N(2))-dimethyltransferase"/>
    <property type="match status" value="1"/>
</dbReference>
<keyword evidence="13" id="KW-1185">Reference proteome</keyword>
<dbReference type="OMA" id="MKCCHEM"/>
<dbReference type="InterPro" id="IPR002905">
    <property type="entry name" value="Trm1"/>
</dbReference>
<feature type="compositionally biased region" description="Basic and acidic residues" evidence="10">
    <location>
        <begin position="71"/>
        <end position="98"/>
    </location>
</feature>
<dbReference type="GO" id="GO:0005739">
    <property type="term" value="C:mitochondrion"/>
    <property type="evidence" value="ECO:0007669"/>
    <property type="project" value="EnsemblFungi"/>
</dbReference>
<dbReference type="NCBIfam" id="TIGR00308">
    <property type="entry name" value="TRM1"/>
    <property type="match status" value="1"/>
</dbReference>
<dbReference type="HOGENOM" id="CLU_010862_4_1_1"/>
<organism evidence="11 13">
    <name type="scientific">Schizosaccharomyces japonicus (strain yFS275 / FY16936)</name>
    <name type="common">Fission yeast</name>
    <dbReference type="NCBI Taxonomy" id="402676"/>
    <lineage>
        <taxon>Eukaryota</taxon>
        <taxon>Fungi</taxon>
        <taxon>Dikarya</taxon>
        <taxon>Ascomycota</taxon>
        <taxon>Taphrinomycotina</taxon>
        <taxon>Schizosaccharomycetes</taxon>
        <taxon>Schizosaccharomycetales</taxon>
        <taxon>Schizosaccharomycetaceae</taxon>
        <taxon>Schizosaccharomyces</taxon>
    </lineage>
</organism>
<evidence type="ECO:0000256" key="2">
    <source>
        <dbReference type="ARBA" id="ARBA00022603"/>
    </source>
</evidence>
<dbReference type="Gene3D" id="3.40.50.150">
    <property type="entry name" value="Vaccinia Virus protein VP39"/>
    <property type="match status" value="1"/>
</dbReference>
<evidence type="ECO:0000256" key="9">
    <source>
        <dbReference type="PROSITE-ProRule" id="PRU00958"/>
    </source>
</evidence>
<protein>
    <recommendedName>
        <fullName evidence="7 9">tRNA (guanine(26)-N(2))-dimethyltransferase</fullName>
        <ecNumber evidence="7 9">2.1.1.216</ecNumber>
    </recommendedName>
</protein>
<evidence type="ECO:0000313" key="12">
    <source>
        <dbReference type="JaponicusDB" id="SJAG_00886"/>
    </source>
</evidence>
<gene>
    <name evidence="12" type="primary">trm1</name>
    <name evidence="11" type="ORF">SJAG_00886</name>
</gene>
<dbReference type="CDD" id="cd02440">
    <property type="entry name" value="AdoMet_MTases"/>
    <property type="match status" value="1"/>
</dbReference>
<dbReference type="InterPro" id="IPR042296">
    <property type="entry name" value="tRNA_met_Trm1_C"/>
</dbReference>
<dbReference type="Gene3D" id="3.30.56.70">
    <property type="entry name" value="N2,N2-dimethylguanosine tRNA methyltransferase, C-terminal domain"/>
    <property type="match status" value="1"/>
</dbReference>
<dbReference type="GO" id="GO:0140691">
    <property type="term" value="F:RNA folding chaperone"/>
    <property type="evidence" value="ECO:0007669"/>
    <property type="project" value="EnsemblFungi"/>
</dbReference>
<dbReference type="VEuPathDB" id="FungiDB:SJAG_00886"/>
<dbReference type="OrthoDB" id="6349953at2759"/>
<feature type="compositionally biased region" description="Basic residues" evidence="10">
    <location>
        <begin position="50"/>
        <end position="61"/>
    </location>
</feature>
<keyword evidence="4 9" id="KW-0949">S-adenosyl-L-methionine</keyword>
<name>B6JWW1_SCHJY</name>
<dbReference type="GO" id="GO:0160104">
    <property type="term" value="F:tRNA (guanine(26)-N2)-dimethyltransferase activity"/>
    <property type="evidence" value="ECO:0007669"/>
    <property type="project" value="UniProtKB-UniRule"/>
</dbReference>